<keyword evidence="3" id="KW-1185">Reference proteome</keyword>
<dbReference type="OrthoDB" id="7172230at2"/>
<organism evidence="2 3">
    <name type="scientific">Tardibacter chloracetimidivorans</name>
    <dbReference type="NCBI Taxonomy" id="1921510"/>
    <lineage>
        <taxon>Bacteria</taxon>
        <taxon>Pseudomonadati</taxon>
        <taxon>Pseudomonadota</taxon>
        <taxon>Alphaproteobacteria</taxon>
        <taxon>Sphingomonadales</taxon>
        <taxon>Sphingomonadaceae</taxon>
        <taxon>Tardibacter</taxon>
    </lineage>
</organism>
<dbReference type="InterPro" id="IPR015406">
    <property type="entry name" value="GpJ_CSF"/>
</dbReference>
<feature type="domain" description="Tip attachment protein J central straight fiber" evidence="1">
    <location>
        <begin position="108"/>
        <end position="185"/>
    </location>
</feature>
<dbReference type="EMBL" id="CP018221">
    <property type="protein sequence ID" value="API58525.1"/>
    <property type="molecule type" value="Genomic_DNA"/>
</dbReference>
<proteinExistence type="predicted"/>
<dbReference type="KEGG" id="sphj:BSL82_03720"/>
<dbReference type="AlphaFoldDB" id="A0A1L3ZSC8"/>
<name>A0A1L3ZSC8_9SPHN</name>
<gene>
    <name evidence="2" type="ORF">BSL82_03720</name>
</gene>
<accession>A0A1L3ZSC8</accession>
<protein>
    <recommendedName>
        <fullName evidence="1">Tip attachment protein J central straight fiber domain-containing protein</fullName>
    </recommendedName>
</protein>
<dbReference type="Pfam" id="PF09327">
    <property type="entry name" value="Phage_Tail_Tip"/>
    <property type="match status" value="1"/>
</dbReference>
<dbReference type="STRING" id="1921510.BSL82_03720"/>
<dbReference type="RefSeq" id="WP_072596092.1">
    <property type="nucleotide sequence ID" value="NZ_CP018221.1"/>
</dbReference>
<sequence length="328" mass="34430">MANPSQTTNPLDYPRYVRGIRPTMPESLGQYVDDELEKLQNSFDNMAVAADSSAAARVTEEAIVRADADSALAASVTTVSTRVDDNESSIEFLLSSENGDEATARLTVDVNGKVTGFKINGAESEFIVDASRFAVGEDGEYVFEVSGGTTYIKNAVIQNQAIDANKLSEDVINKVVSASATGVTATDAGNLMVTLAGLPVKVSQGGYVHLILSANISGNPGALSFGVSRLYGWLQRRPAGSGTWTTIHSWPMYANGVVEYDDDGVLESAGHTIGVSATTQYIDTPPADGSYDYRWMAGKDLPGSVAPASVSGATATNIYGMALSTKVG</sequence>
<reference evidence="3" key="1">
    <citation type="submission" date="2016-11" db="EMBL/GenBank/DDBJ databases">
        <title>Complete Genome Sequence of alachlor-degrading Sphingomonas sp. strain JJ-A5.</title>
        <authorList>
            <person name="Lee H."/>
            <person name="Ka J.-O."/>
        </authorList>
    </citation>
    <scope>NUCLEOTIDE SEQUENCE [LARGE SCALE GENOMIC DNA]</scope>
    <source>
        <strain evidence="3">JJ-A5</strain>
    </source>
</reference>
<dbReference type="Proteomes" id="UP000182063">
    <property type="component" value="Chromosome"/>
</dbReference>
<evidence type="ECO:0000313" key="3">
    <source>
        <dbReference type="Proteomes" id="UP000182063"/>
    </source>
</evidence>
<evidence type="ECO:0000313" key="2">
    <source>
        <dbReference type="EMBL" id="API58525.1"/>
    </source>
</evidence>
<evidence type="ECO:0000259" key="1">
    <source>
        <dbReference type="Pfam" id="PF09327"/>
    </source>
</evidence>